<reference evidence="4 5" key="1">
    <citation type="submission" date="2015-01" db="EMBL/GenBank/DDBJ databases">
        <title>The Genome Sequence of Cladophialophora immunda CBS83496.</title>
        <authorList>
            <consortium name="The Broad Institute Genomics Platform"/>
            <person name="Cuomo C."/>
            <person name="de Hoog S."/>
            <person name="Gorbushina A."/>
            <person name="Stielow B."/>
            <person name="Teixiera M."/>
            <person name="Abouelleil A."/>
            <person name="Chapman S.B."/>
            <person name="Priest M."/>
            <person name="Young S.K."/>
            <person name="Wortman J."/>
            <person name="Nusbaum C."/>
            <person name="Birren B."/>
        </authorList>
    </citation>
    <scope>NUCLEOTIDE SEQUENCE [LARGE SCALE GENOMIC DNA]</scope>
    <source>
        <strain evidence="4 5">CBS 83496</strain>
    </source>
</reference>
<dbReference type="Gene3D" id="3.20.20.80">
    <property type="entry name" value="Glycosidases"/>
    <property type="match status" value="2"/>
</dbReference>
<dbReference type="OrthoDB" id="1740265at2759"/>
<accession>A0A0D2AXN3</accession>
<name>A0A0D2AXN3_9EURO</name>
<dbReference type="STRING" id="569365.A0A0D2AXN3"/>
<dbReference type="RefSeq" id="XP_016250243.1">
    <property type="nucleotide sequence ID" value="XM_016392724.1"/>
</dbReference>
<dbReference type="PANTHER" id="PTHR10357:SF179">
    <property type="entry name" value="NEUTRAL AND BASIC AMINO ACID TRANSPORT PROTEIN RBAT"/>
    <property type="match status" value="1"/>
</dbReference>
<dbReference type="AlphaFoldDB" id="A0A0D2AXN3"/>
<evidence type="ECO:0000313" key="4">
    <source>
        <dbReference type="EMBL" id="KIW30027.1"/>
    </source>
</evidence>
<evidence type="ECO:0000256" key="2">
    <source>
        <dbReference type="SAM" id="MobiDB-lite"/>
    </source>
</evidence>
<dbReference type="VEuPathDB" id="FungiDB:PV07_05806"/>
<proteinExistence type="inferred from homology"/>
<evidence type="ECO:0000259" key="3">
    <source>
        <dbReference type="SMART" id="SM00642"/>
    </source>
</evidence>
<dbReference type="InterPro" id="IPR006047">
    <property type="entry name" value="GH13_cat_dom"/>
</dbReference>
<dbReference type="PANTHER" id="PTHR10357">
    <property type="entry name" value="ALPHA-AMYLASE FAMILY MEMBER"/>
    <property type="match status" value="1"/>
</dbReference>
<evidence type="ECO:0000313" key="5">
    <source>
        <dbReference type="Proteomes" id="UP000054466"/>
    </source>
</evidence>
<dbReference type="GeneID" id="27345000"/>
<dbReference type="SMART" id="SM00642">
    <property type="entry name" value="Aamy"/>
    <property type="match status" value="1"/>
</dbReference>
<feature type="region of interest" description="Disordered" evidence="2">
    <location>
        <begin position="300"/>
        <end position="323"/>
    </location>
</feature>
<feature type="compositionally biased region" description="Polar residues" evidence="2">
    <location>
        <begin position="312"/>
        <end position="323"/>
    </location>
</feature>
<dbReference type="Proteomes" id="UP000054466">
    <property type="component" value="Unassembled WGS sequence"/>
</dbReference>
<dbReference type="GO" id="GO:0009313">
    <property type="term" value="P:oligosaccharide catabolic process"/>
    <property type="evidence" value="ECO:0007669"/>
    <property type="project" value="TreeGrafter"/>
</dbReference>
<dbReference type="InterPro" id="IPR017853">
    <property type="entry name" value="GH"/>
</dbReference>
<dbReference type="SUPFAM" id="SSF51445">
    <property type="entry name" value="(Trans)glycosidases"/>
    <property type="match status" value="1"/>
</dbReference>
<protein>
    <recommendedName>
        <fullName evidence="3">Glycosyl hydrolase family 13 catalytic domain-containing protein</fullName>
    </recommendedName>
</protein>
<keyword evidence="5" id="KW-1185">Reference proteome</keyword>
<gene>
    <name evidence="4" type="ORF">PV07_05806</name>
</gene>
<feature type="domain" description="Glycosyl hydrolase family 13 catalytic" evidence="3">
    <location>
        <begin position="165"/>
        <end position="570"/>
    </location>
</feature>
<evidence type="ECO:0000256" key="1">
    <source>
        <dbReference type="ARBA" id="ARBA00008061"/>
    </source>
</evidence>
<dbReference type="GO" id="GO:0004556">
    <property type="term" value="F:alpha-amylase activity"/>
    <property type="evidence" value="ECO:0007669"/>
    <property type="project" value="TreeGrafter"/>
</dbReference>
<sequence length="682" mass="76776">MAAMPTFDLLERRKERFVLWTPAGQSTPRLILGTFKTTPSPGAVTTLFSGDLSQTQNGLWELSPGAINPPLENGKVYHYWFEVDNTFPTQTGSGKIKITDPLAYTVDYRQFGDQTRDDSLQPPAVIKFRDGKLWPCDTDGTELKAIPAPVQPQVPANNHMVIYELPASWAKSGPNGQQIDRGTFADVQALFDEDTPGQRFSSIPAVQKEAIVADLGINALELLPIADSKYRDQWGYSTAHYFAPDADLGSTASLIELIQTITPQTRLILDTVMAFGHDPYIFAAFMQFHLVALDPDHPTDPLQKFAEPDNPDTYTSHNQGPRNSYGGSLWRYIKSSQQTYDPQKGQTSLNHPPSWSFHRAHLHHWLLNFGVSGFRLDSINNVANYDFIKYYKDYAWQLHQARGGSTDKFIVIGEELSVPKDLLSSGTLNALWNEPFQGRLRAAIIGEAADGDNFEWTVRKMVNCTLDGYTDGAQAVNYITSHDVEGDRKERLYNFLSNCKVYDIERRAKLAFACFLTAVGIPMIFAGEEFCDQMDLDISLKQSDPVNYERKSDDWRTRVFNYVATLVDLRKNCPALGLDDTSFIHVDESRGGKIMAWVRGTTNPVVVVANFTDQDTPGPQYYVPNWPDRNRNDWREITQNRAVPAEWVGNEPLMQWEAKVYTYWKPDNVNGQVNGVNGTHSG</sequence>
<comment type="similarity">
    <text evidence="1">Belongs to the glycosyl hydrolase 13 family.</text>
</comment>
<organism evidence="4 5">
    <name type="scientific">Cladophialophora immunda</name>
    <dbReference type="NCBI Taxonomy" id="569365"/>
    <lineage>
        <taxon>Eukaryota</taxon>
        <taxon>Fungi</taxon>
        <taxon>Dikarya</taxon>
        <taxon>Ascomycota</taxon>
        <taxon>Pezizomycotina</taxon>
        <taxon>Eurotiomycetes</taxon>
        <taxon>Chaetothyriomycetidae</taxon>
        <taxon>Chaetothyriales</taxon>
        <taxon>Herpotrichiellaceae</taxon>
        <taxon>Cladophialophora</taxon>
    </lineage>
</organism>
<dbReference type="HOGENOM" id="CLU_408670_0_0_1"/>
<dbReference type="Pfam" id="PF00128">
    <property type="entry name" value="Alpha-amylase"/>
    <property type="match status" value="1"/>
</dbReference>
<dbReference type="EMBL" id="KN847042">
    <property type="protein sequence ID" value="KIW30027.1"/>
    <property type="molecule type" value="Genomic_DNA"/>
</dbReference>